<sequence>MPNIFNILSLELPHGAETFRMTFEPKFPGPLTIEIRLAVVEAPVARPQNIPATIQQETVLQRVPVGSGSSAIVATYLVPKKIRVIDPYDLSATESESEPSTPQLFLKLLESVSKVQDTKDLSSVKPPSDPPPEQSPKRKHPSPPKASPKKRPKVASSATPKGKQRAKSKTPEKPRSSSNFKYTKPVASGSRYYGRK</sequence>
<dbReference type="HOGENOM" id="CLU_1536163_0_0_1"/>
<reference evidence="3" key="2">
    <citation type="submission" date="2015-01" db="EMBL/GenBank/DDBJ databases">
        <title>Evolutionary Origins and Diversification of the Mycorrhizal Mutualists.</title>
        <authorList>
            <consortium name="DOE Joint Genome Institute"/>
            <consortium name="Mycorrhizal Genomics Consortium"/>
            <person name="Kohler A."/>
            <person name="Kuo A."/>
            <person name="Nagy L.G."/>
            <person name="Floudas D."/>
            <person name="Copeland A."/>
            <person name="Barry K.W."/>
            <person name="Cichocki N."/>
            <person name="Veneault-Fourrey C."/>
            <person name="LaButti K."/>
            <person name="Lindquist E.A."/>
            <person name="Lipzen A."/>
            <person name="Lundell T."/>
            <person name="Morin E."/>
            <person name="Murat C."/>
            <person name="Riley R."/>
            <person name="Ohm R."/>
            <person name="Sun H."/>
            <person name="Tunlid A."/>
            <person name="Henrissat B."/>
            <person name="Grigoriev I.V."/>
            <person name="Hibbett D.S."/>
            <person name="Martin F."/>
        </authorList>
    </citation>
    <scope>NUCLEOTIDE SEQUENCE [LARGE SCALE GENOMIC DNA]</scope>
    <source>
        <strain evidence="3">ATCC 200175</strain>
    </source>
</reference>
<accession>A0A0C9TMU5</accession>
<dbReference type="Proteomes" id="UP000053647">
    <property type="component" value="Unassembled WGS sequence"/>
</dbReference>
<reference evidence="2 3" key="1">
    <citation type="submission" date="2014-06" db="EMBL/GenBank/DDBJ databases">
        <authorList>
            <consortium name="DOE Joint Genome Institute"/>
            <person name="Kuo A."/>
            <person name="Kohler A."/>
            <person name="Nagy L.G."/>
            <person name="Floudas D."/>
            <person name="Copeland A."/>
            <person name="Barry K.W."/>
            <person name="Cichocki N."/>
            <person name="Veneault-Fourrey C."/>
            <person name="LaButti K."/>
            <person name="Lindquist E.A."/>
            <person name="Lipzen A."/>
            <person name="Lundell T."/>
            <person name="Morin E."/>
            <person name="Murat C."/>
            <person name="Sun H."/>
            <person name="Tunlid A."/>
            <person name="Henrissat B."/>
            <person name="Grigoriev I.V."/>
            <person name="Hibbett D.S."/>
            <person name="Martin F."/>
            <person name="Nordberg H.P."/>
            <person name="Cantor M.N."/>
            <person name="Hua S.X."/>
        </authorList>
    </citation>
    <scope>NUCLEOTIDE SEQUENCE [LARGE SCALE GENOMIC DNA]</scope>
    <source>
        <strain evidence="2 3">ATCC 200175</strain>
    </source>
</reference>
<organism evidence="2 3">
    <name type="scientific">Paxillus involutus ATCC 200175</name>
    <dbReference type="NCBI Taxonomy" id="664439"/>
    <lineage>
        <taxon>Eukaryota</taxon>
        <taxon>Fungi</taxon>
        <taxon>Dikarya</taxon>
        <taxon>Basidiomycota</taxon>
        <taxon>Agaricomycotina</taxon>
        <taxon>Agaricomycetes</taxon>
        <taxon>Agaricomycetidae</taxon>
        <taxon>Boletales</taxon>
        <taxon>Paxilineae</taxon>
        <taxon>Paxillaceae</taxon>
        <taxon>Paxillus</taxon>
    </lineage>
</organism>
<gene>
    <name evidence="2" type="ORF">PAXINDRAFT_15249</name>
</gene>
<feature type="compositionally biased region" description="Basic residues" evidence="1">
    <location>
        <begin position="137"/>
        <end position="153"/>
    </location>
</feature>
<feature type="region of interest" description="Disordered" evidence="1">
    <location>
        <begin position="117"/>
        <end position="196"/>
    </location>
</feature>
<evidence type="ECO:0000313" key="2">
    <source>
        <dbReference type="EMBL" id="KIJ11918.1"/>
    </source>
</evidence>
<name>A0A0C9TMU5_PAXIN</name>
<dbReference type="AlphaFoldDB" id="A0A0C9TMU5"/>
<evidence type="ECO:0000313" key="3">
    <source>
        <dbReference type="Proteomes" id="UP000053647"/>
    </source>
</evidence>
<dbReference type="EMBL" id="KN819371">
    <property type="protein sequence ID" value="KIJ11918.1"/>
    <property type="molecule type" value="Genomic_DNA"/>
</dbReference>
<proteinExistence type="predicted"/>
<dbReference type="OrthoDB" id="2692219at2759"/>
<evidence type="ECO:0000256" key="1">
    <source>
        <dbReference type="SAM" id="MobiDB-lite"/>
    </source>
</evidence>
<protein>
    <submittedName>
        <fullName evidence="2">Uncharacterized protein</fullName>
    </submittedName>
</protein>
<keyword evidence="3" id="KW-1185">Reference proteome</keyword>